<dbReference type="InterPro" id="IPR004360">
    <property type="entry name" value="Glyas_Fos-R_dOase_dom"/>
</dbReference>
<dbReference type="InterPro" id="IPR052164">
    <property type="entry name" value="Anthracycline_SecMetBiosynth"/>
</dbReference>
<evidence type="ECO:0000259" key="2">
    <source>
        <dbReference type="Pfam" id="PF00903"/>
    </source>
</evidence>
<feature type="chain" id="PRO_5047028002" evidence="1">
    <location>
        <begin position="21"/>
        <end position="167"/>
    </location>
</feature>
<gene>
    <name evidence="3" type="ORF">ACFOOI_01520</name>
</gene>
<dbReference type="EMBL" id="JBHRYQ010000001">
    <property type="protein sequence ID" value="MFC3809320.1"/>
    <property type="molecule type" value="Genomic_DNA"/>
</dbReference>
<proteinExistence type="predicted"/>
<dbReference type="Pfam" id="PF00903">
    <property type="entry name" value="Glyoxalase"/>
    <property type="match status" value="1"/>
</dbReference>
<dbReference type="InterPro" id="IPR029068">
    <property type="entry name" value="Glyas_Bleomycin-R_OHBP_Dase"/>
</dbReference>
<evidence type="ECO:0000313" key="4">
    <source>
        <dbReference type="Proteomes" id="UP001595616"/>
    </source>
</evidence>
<name>A0ABV7YSH2_9BACT</name>
<dbReference type="PANTHER" id="PTHR33993:SF2">
    <property type="entry name" value="VOC DOMAIN-CONTAINING PROTEIN"/>
    <property type="match status" value="1"/>
</dbReference>
<dbReference type="SUPFAM" id="SSF54593">
    <property type="entry name" value="Glyoxalase/Bleomycin resistance protein/Dihydroxybiphenyl dioxygenase"/>
    <property type="match status" value="1"/>
</dbReference>
<evidence type="ECO:0000256" key="1">
    <source>
        <dbReference type="SAM" id="SignalP"/>
    </source>
</evidence>
<feature type="signal peptide" evidence="1">
    <location>
        <begin position="1"/>
        <end position="20"/>
    </location>
</feature>
<comment type="caution">
    <text evidence="3">The sequence shown here is derived from an EMBL/GenBank/DDBJ whole genome shotgun (WGS) entry which is preliminary data.</text>
</comment>
<accession>A0ABV7YSH2</accession>
<dbReference type="Gene3D" id="3.10.180.10">
    <property type="entry name" value="2,3-Dihydroxybiphenyl 1,2-Dioxygenase, domain 1"/>
    <property type="match status" value="1"/>
</dbReference>
<reference evidence="4" key="1">
    <citation type="journal article" date="2019" name="Int. J. Syst. Evol. Microbiol.">
        <title>The Global Catalogue of Microorganisms (GCM) 10K type strain sequencing project: providing services to taxonomists for standard genome sequencing and annotation.</title>
        <authorList>
            <consortium name="The Broad Institute Genomics Platform"/>
            <consortium name="The Broad Institute Genome Sequencing Center for Infectious Disease"/>
            <person name="Wu L."/>
            <person name="Ma J."/>
        </authorList>
    </citation>
    <scope>NUCLEOTIDE SEQUENCE [LARGE SCALE GENOMIC DNA]</scope>
    <source>
        <strain evidence="4">CECT 7956</strain>
    </source>
</reference>
<protein>
    <submittedName>
        <fullName evidence="3">VOC family protein</fullName>
    </submittedName>
</protein>
<dbReference type="CDD" id="cd07247">
    <property type="entry name" value="SgaA_N_like"/>
    <property type="match status" value="1"/>
</dbReference>
<dbReference type="PANTHER" id="PTHR33993">
    <property type="entry name" value="GLYOXALASE-RELATED"/>
    <property type="match status" value="1"/>
</dbReference>
<sequence length="167" mass="17898">MVIKKIALASAVLGVCFASCTHPDSNKVNSEATTSDSLTITKEKNMNSYISMFEIPATDISRAVDFYQAILDIKIEKMDVEGMEMGILPYEGQMVTGVIIKADGYKPSADGVTIYLNGGDNLQVILDKVTEHGGKIIAPKTAHADGSGFFAIFIDSEGNKMALNSPN</sequence>
<keyword evidence="1" id="KW-0732">Signal</keyword>
<evidence type="ECO:0000313" key="3">
    <source>
        <dbReference type="EMBL" id="MFC3809320.1"/>
    </source>
</evidence>
<keyword evidence="4" id="KW-1185">Reference proteome</keyword>
<dbReference type="RefSeq" id="WP_379834207.1">
    <property type="nucleotide sequence ID" value="NZ_JBHRYQ010000001.1"/>
</dbReference>
<organism evidence="3 4">
    <name type="scientific">Lacihabitans lacunae</name>
    <dbReference type="NCBI Taxonomy" id="1028214"/>
    <lineage>
        <taxon>Bacteria</taxon>
        <taxon>Pseudomonadati</taxon>
        <taxon>Bacteroidota</taxon>
        <taxon>Cytophagia</taxon>
        <taxon>Cytophagales</taxon>
        <taxon>Leadbetterellaceae</taxon>
        <taxon>Lacihabitans</taxon>
    </lineage>
</organism>
<dbReference type="Proteomes" id="UP001595616">
    <property type="component" value="Unassembled WGS sequence"/>
</dbReference>
<feature type="domain" description="Glyoxalase/fosfomycin resistance/dioxygenase" evidence="2">
    <location>
        <begin position="50"/>
        <end position="161"/>
    </location>
</feature>